<evidence type="ECO:0000259" key="1">
    <source>
        <dbReference type="Pfam" id="PF05699"/>
    </source>
</evidence>
<dbReference type="SUPFAM" id="SSF53098">
    <property type="entry name" value="Ribonuclease H-like"/>
    <property type="match status" value="1"/>
</dbReference>
<name>A0ABQ9FWY9_TEGGR</name>
<protein>
    <recommendedName>
        <fullName evidence="1">HAT C-terminal dimerisation domain-containing protein</fullName>
    </recommendedName>
</protein>
<dbReference type="PANTHER" id="PTHR46880:SF5">
    <property type="entry name" value="DUF4371 DOMAIN-CONTAINING PROTEIN"/>
    <property type="match status" value="1"/>
</dbReference>
<keyword evidence="3" id="KW-1185">Reference proteome</keyword>
<dbReference type="InterPro" id="IPR012337">
    <property type="entry name" value="RNaseH-like_sf"/>
</dbReference>
<dbReference type="PANTHER" id="PTHR46880">
    <property type="entry name" value="RAS-ASSOCIATING DOMAIN-CONTAINING PROTEIN"/>
    <property type="match status" value="1"/>
</dbReference>
<dbReference type="Proteomes" id="UP001217089">
    <property type="component" value="Unassembled WGS sequence"/>
</dbReference>
<evidence type="ECO:0000313" key="3">
    <source>
        <dbReference type="Proteomes" id="UP001217089"/>
    </source>
</evidence>
<accession>A0ABQ9FWY9</accession>
<dbReference type="InterPro" id="IPR008906">
    <property type="entry name" value="HATC_C_dom"/>
</dbReference>
<gene>
    <name evidence="2" type="ORF">KUTeg_000227</name>
</gene>
<proteinExistence type="predicted"/>
<reference evidence="2 3" key="1">
    <citation type="submission" date="2022-12" db="EMBL/GenBank/DDBJ databases">
        <title>Chromosome-level genome of Tegillarca granosa.</title>
        <authorList>
            <person name="Kim J."/>
        </authorList>
    </citation>
    <scope>NUCLEOTIDE SEQUENCE [LARGE SCALE GENOMIC DNA]</scope>
    <source>
        <strain evidence="2">Teg-2019</strain>
        <tissue evidence="2">Adductor muscle</tissue>
    </source>
</reference>
<sequence>MESLNSFLKSVSIKESDLESELIGFHGYIRGMGCSKSISTVRDVAQIAVRQICSYPVVGMLAKRLLVLPVSTVDCERGFSKQNIIKTDLRNSLKISTLENLMRISIKGPSNSADFNFEMAFDIWSKKARRILN</sequence>
<dbReference type="Pfam" id="PF05699">
    <property type="entry name" value="Dimer_Tnp_hAT"/>
    <property type="match status" value="1"/>
</dbReference>
<dbReference type="EMBL" id="JARBDR010000018">
    <property type="protein sequence ID" value="KAJ8321756.1"/>
    <property type="molecule type" value="Genomic_DNA"/>
</dbReference>
<feature type="domain" description="HAT C-terminal dimerisation" evidence="1">
    <location>
        <begin position="51"/>
        <end position="103"/>
    </location>
</feature>
<evidence type="ECO:0000313" key="2">
    <source>
        <dbReference type="EMBL" id="KAJ8321756.1"/>
    </source>
</evidence>
<organism evidence="2 3">
    <name type="scientific">Tegillarca granosa</name>
    <name type="common">Malaysian cockle</name>
    <name type="synonym">Anadara granosa</name>
    <dbReference type="NCBI Taxonomy" id="220873"/>
    <lineage>
        <taxon>Eukaryota</taxon>
        <taxon>Metazoa</taxon>
        <taxon>Spiralia</taxon>
        <taxon>Lophotrochozoa</taxon>
        <taxon>Mollusca</taxon>
        <taxon>Bivalvia</taxon>
        <taxon>Autobranchia</taxon>
        <taxon>Pteriomorphia</taxon>
        <taxon>Arcoida</taxon>
        <taxon>Arcoidea</taxon>
        <taxon>Arcidae</taxon>
        <taxon>Tegillarca</taxon>
    </lineage>
</organism>
<comment type="caution">
    <text evidence="2">The sequence shown here is derived from an EMBL/GenBank/DDBJ whole genome shotgun (WGS) entry which is preliminary data.</text>
</comment>